<dbReference type="PANTHER" id="PTHR31286">
    <property type="entry name" value="GLYCINE-RICH CELL WALL STRUCTURAL PROTEIN 1.8-LIKE"/>
    <property type="match status" value="1"/>
</dbReference>
<dbReference type="Gene3D" id="3.60.10.10">
    <property type="entry name" value="Endonuclease/exonuclease/phosphatase"/>
    <property type="match status" value="1"/>
</dbReference>
<protein>
    <submittedName>
        <fullName evidence="4">Uncharacterized protein</fullName>
    </submittedName>
</protein>
<evidence type="ECO:0000313" key="4">
    <source>
        <dbReference type="EMBL" id="VFR00270.1"/>
    </source>
</evidence>
<dbReference type="AlphaFoldDB" id="A0A484NH49"/>
<evidence type="ECO:0000256" key="1">
    <source>
        <dbReference type="SAM" id="MobiDB-lite"/>
    </source>
</evidence>
<organism evidence="4 5">
    <name type="scientific">Cuscuta campestris</name>
    <dbReference type="NCBI Taxonomy" id="132261"/>
    <lineage>
        <taxon>Eukaryota</taxon>
        <taxon>Viridiplantae</taxon>
        <taxon>Streptophyta</taxon>
        <taxon>Embryophyta</taxon>
        <taxon>Tracheophyta</taxon>
        <taxon>Spermatophyta</taxon>
        <taxon>Magnoliopsida</taxon>
        <taxon>eudicotyledons</taxon>
        <taxon>Gunneridae</taxon>
        <taxon>Pentapetalae</taxon>
        <taxon>asterids</taxon>
        <taxon>lamiids</taxon>
        <taxon>Solanales</taxon>
        <taxon>Convolvulaceae</taxon>
        <taxon>Cuscuteae</taxon>
        <taxon>Cuscuta</taxon>
        <taxon>Cuscuta subgen. Grammica</taxon>
        <taxon>Cuscuta sect. Cleistogrammica</taxon>
    </lineage>
</organism>
<dbReference type="InterPro" id="IPR040256">
    <property type="entry name" value="At4g02000-like"/>
</dbReference>
<dbReference type="OrthoDB" id="1742140at2759"/>
<dbReference type="InterPro" id="IPR036691">
    <property type="entry name" value="Endo/exonu/phosph_ase_sf"/>
</dbReference>
<feature type="region of interest" description="Disordered" evidence="1">
    <location>
        <begin position="1"/>
        <end position="52"/>
    </location>
</feature>
<dbReference type="InterPro" id="IPR005135">
    <property type="entry name" value="Endo/exonuclease/phosphatase"/>
</dbReference>
<dbReference type="Pfam" id="PF03372">
    <property type="entry name" value="Exo_endo_phos"/>
    <property type="match status" value="1"/>
</dbReference>
<feature type="compositionally biased region" description="Polar residues" evidence="1">
    <location>
        <begin position="19"/>
        <end position="50"/>
    </location>
</feature>
<feature type="compositionally biased region" description="Basic and acidic residues" evidence="1">
    <location>
        <begin position="316"/>
        <end position="357"/>
    </location>
</feature>
<accession>A0A484NH49</accession>
<feature type="domain" description="Endonuclease/exonuclease/phosphatase" evidence="2">
    <location>
        <begin position="374"/>
        <end position="529"/>
    </location>
</feature>
<feature type="domain" description="DUF4283" evidence="3">
    <location>
        <begin position="127"/>
        <end position="202"/>
    </location>
</feature>
<dbReference type="Pfam" id="PF14111">
    <property type="entry name" value="DUF4283"/>
    <property type="match status" value="1"/>
</dbReference>
<evidence type="ECO:0000259" key="3">
    <source>
        <dbReference type="Pfam" id="PF14111"/>
    </source>
</evidence>
<feature type="compositionally biased region" description="Basic residues" evidence="1">
    <location>
        <begin position="1"/>
        <end position="15"/>
    </location>
</feature>
<keyword evidence="5" id="KW-1185">Reference proteome</keyword>
<dbReference type="GO" id="GO:0003824">
    <property type="term" value="F:catalytic activity"/>
    <property type="evidence" value="ECO:0007669"/>
    <property type="project" value="InterPro"/>
</dbReference>
<dbReference type="EMBL" id="OOIL02006685">
    <property type="protein sequence ID" value="VFR00270.1"/>
    <property type="molecule type" value="Genomic_DNA"/>
</dbReference>
<evidence type="ECO:0000313" key="5">
    <source>
        <dbReference type="Proteomes" id="UP000595140"/>
    </source>
</evidence>
<dbReference type="Proteomes" id="UP000595140">
    <property type="component" value="Unassembled WGS sequence"/>
</dbReference>
<dbReference type="SUPFAM" id="SSF56219">
    <property type="entry name" value="DNase I-like"/>
    <property type="match status" value="1"/>
</dbReference>
<gene>
    <name evidence="4" type="ORF">CCAM_LOCUS42045</name>
</gene>
<dbReference type="PANTHER" id="PTHR31286:SF165">
    <property type="entry name" value="DUF4283 DOMAIN-CONTAINING PROTEIN"/>
    <property type="match status" value="1"/>
</dbReference>
<name>A0A484NH49_9ASTE</name>
<evidence type="ECO:0000259" key="2">
    <source>
        <dbReference type="Pfam" id="PF03372"/>
    </source>
</evidence>
<proteinExistence type="predicted"/>
<dbReference type="InterPro" id="IPR025558">
    <property type="entry name" value="DUF4283"/>
</dbReference>
<feature type="region of interest" description="Disordered" evidence="1">
    <location>
        <begin position="311"/>
        <end position="357"/>
    </location>
</feature>
<reference evidence="4 5" key="1">
    <citation type="submission" date="2018-04" db="EMBL/GenBank/DDBJ databases">
        <authorList>
            <person name="Vogel A."/>
        </authorList>
    </citation>
    <scope>NUCLEOTIDE SEQUENCE [LARGE SCALE GENOMIC DNA]</scope>
</reference>
<sequence>MTARKRGRPRKKKAKAPATEQSTLKQNTEIASPDTGESSTGKNDTPSTGMVSEMKRTLDLDLNVNHGITMGEMKDQRDDQVEPKRTFAKVVGFKEESNLELKFVQSEEIDGVRMARMSEEDLMDIANYWEATLLCCVLGANPPLKIMDGFLRRIWKEYSIEEISVLREGQFVVQFGKESERDEVLKRKYYFMDNKPVLVQRMPVPDLDPKYWSLSGLSKIGSIIGKPIKRDRATATMSKMGYARIQLEVKIKQHFPDSIKFIDVEGRVVSQRIDYECCPITCEKCKKLGHSETICRSKETGQTQGRRTMVWRPKPKAHDREDRVPGEAVQDREPVETKEPSPSEDKKREEYEEFQMVDRRKSAKRDHHLGRIWVTWNPSKFSVTRIKSSDQFIHCAIRRVGEDSQDAITFVYAHNDPSKRNSLWMDLKKIQGVTNKAWVIMGDFNCVLGMQDRIGGNPVGQDEIKEFQECMNWCGLEEMPMEGAYYTWSNRQGQGKRIYSRIDRALCNPDWLLKHNTKLIVKEEGISDHSPLLIVQRVNTISRSFRYCDMWALDPLFPDIVKSVWEKEILGKPMYQVCCKLKELKGHLKGLHRNNFGRNFQNVEAIRSKLHIVQTELKLAPMNEDLLKEESNLIHKMQEATKASLLMMSQMYKKEWITEGDLNSKLFFSWLRKRRLQNQILSIRNKEGHLVEGEEKVATIMLDFYETLLGTEVNTAKISNDAMEYGHKLDIPEQLDLLKEVTDEEVKGCLFAIPNSKSPGPDGYSSGFFKKQWGTVGGLITKAVLEFFSKGKLLRQINNTTLTLIPKIEFPMTSFWCVKRKKDPLNASWRC</sequence>